<protein>
    <recommendedName>
        <fullName evidence="9 10">Glucose-methanol-choline oxidoreductase N-terminal domain-containing protein</fullName>
    </recommendedName>
</protein>
<keyword evidence="3 8" id="KW-0285">Flavoprotein</keyword>
<dbReference type="PANTHER" id="PTHR11552:SF201">
    <property type="entry name" value="GLUCOSE-METHANOL-CHOLINE OXIDOREDUCTASE N-TERMINAL DOMAIN-CONTAINING PROTEIN"/>
    <property type="match status" value="1"/>
</dbReference>
<dbReference type="AlphaFoldDB" id="A0A9Q8QN96"/>
<feature type="binding site" evidence="7">
    <location>
        <position position="106"/>
    </location>
    <ligand>
        <name>FAD</name>
        <dbReference type="ChEBI" id="CHEBI:57692"/>
    </ligand>
</feature>
<evidence type="ECO:0000256" key="7">
    <source>
        <dbReference type="PIRSR" id="PIRSR000137-2"/>
    </source>
</evidence>
<evidence type="ECO:0000259" key="10">
    <source>
        <dbReference type="PROSITE" id="PS00624"/>
    </source>
</evidence>
<evidence type="ECO:0000256" key="3">
    <source>
        <dbReference type="ARBA" id="ARBA00022630"/>
    </source>
</evidence>
<feature type="active site" description="Proton donor" evidence="6">
    <location>
        <position position="545"/>
    </location>
</feature>
<dbReference type="InterPro" id="IPR007867">
    <property type="entry name" value="GMC_OxRtase_C"/>
</dbReference>
<dbReference type="EMBL" id="CP086361">
    <property type="protein sequence ID" value="UNI22347.1"/>
    <property type="molecule type" value="Genomic_DNA"/>
</dbReference>
<feature type="domain" description="Glucose-methanol-choline oxidoreductase N-terminal" evidence="10">
    <location>
        <begin position="287"/>
        <end position="301"/>
    </location>
</feature>
<dbReference type="PROSITE" id="PS00624">
    <property type="entry name" value="GMC_OXRED_2"/>
    <property type="match status" value="1"/>
</dbReference>
<gene>
    <name evidence="11" type="ORF">JDV02_008243</name>
</gene>
<evidence type="ECO:0000259" key="9">
    <source>
        <dbReference type="PROSITE" id="PS00623"/>
    </source>
</evidence>
<evidence type="ECO:0000256" key="8">
    <source>
        <dbReference type="RuleBase" id="RU003968"/>
    </source>
</evidence>
<feature type="binding site" evidence="7">
    <location>
        <position position="102"/>
    </location>
    <ligand>
        <name>FAD</name>
        <dbReference type="ChEBI" id="CHEBI:57692"/>
    </ligand>
</feature>
<feature type="active site" description="Proton acceptor" evidence="6">
    <location>
        <position position="590"/>
    </location>
</feature>
<evidence type="ECO:0000256" key="5">
    <source>
        <dbReference type="ARBA" id="ARBA00023002"/>
    </source>
</evidence>
<dbReference type="Gene3D" id="3.50.50.60">
    <property type="entry name" value="FAD/NAD(P)-binding domain"/>
    <property type="match status" value="1"/>
</dbReference>
<dbReference type="PANTHER" id="PTHR11552">
    <property type="entry name" value="GLUCOSE-METHANOL-CHOLINE GMC OXIDOREDUCTASE"/>
    <property type="match status" value="1"/>
</dbReference>
<proteinExistence type="inferred from homology"/>
<dbReference type="GO" id="GO:0016614">
    <property type="term" value="F:oxidoreductase activity, acting on CH-OH group of donors"/>
    <property type="evidence" value="ECO:0007669"/>
    <property type="project" value="InterPro"/>
</dbReference>
<keyword evidence="4 7" id="KW-0274">FAD</keyword>
<comment type="similarity">
    <text evidence="2 8">Belongs to the GMC oxidoreductase family.</text>
</comment>
<accession>A0A9Q8QN96</accession>
<dbReference type="InterPro" id="IPR012132">
    <property type="entry name" value="GMC_OxRdtase"/>
</dbReference>
<dbReference type="OrthoDB" id="269227at2759"/>
<evidence type="ECO:0000313" key="11">
    <source>
        <dbReference type="EMBL" id="UNI22347.1"/>
    </source>
</evidence>
<dbReference type="Gene3D" id="3.30.560.10">
    <property type="entry name" value="Glucose Oxidase, domain 3"/>
    <property type="match status" value="1"/>
</dbReference>
<evidence type="ECO:0000256" key="1">
    <source>
        <dbReference type="ARBA" id="ARBA00001974"/>
    </source>
</evidence>
<dbReference type="Proteomes" id="UP000829364">
    <property type="component" value="Chromosome 8"/>
</dbReference>
<evidence type="ECO:0000256" key="6">
    <source>
        <dbReference type="PIRSR" id="PIRSR000137-1"/>
    </source>
</evidence>
<name>A0A9Q8QN96_9HYPO</name>
<reference evidence="11" key="1">
    <citation type="submission" date="2021-11" db="EMBL/GenBank/DDBJ databases">
        <title>Purpureocillium_takamizusanense_genome.</title>
        <authorList>
            <person name="Nguyen N.-H."/>
        </authorList>
    </citation>
    <scope>NUCLEOTIDE SEQUENCE</scope>
    <source>
        <strain evidence="11">PT3</strain>
    </source>
</reference>
<feature type="binding site" evidence="7">
    <location>
        <begin position="544"/>
        <end position="545"/>
    </location>
    <ligand>
        <name>FAD</name>
        <dbReference type="ChEBI" id="CHEBI:57692"/>
    </ligand>
</feature>
<keyword evidence="12" id="KW-1185">Reference proteome</keyword>
<dbReference type="PIRSF" id="PIRSF000137">
    <property type="entry name" value="Alcohol_oxidase"/>
    <property type="match status" value="1"/>
</dbReference>
<comment type="cofactor">
    <cofactor evidence="1 7">
        <name>FAD</name>
        <dbReference type="ChEBI" id="CHEBI:57692"/>
    </cofactor>
</comment>
<dbReference type="GO" id="GO:0050660">
    <property type="term" value="F:flavin adenine dinucleotide binding"/>
    <property type="evidence" value="ECO:0007669"/>
    <property type="project" value="InterPro"/>
</dbReference>
<dbReference type="RefSeq" id="XP_047845828.1">
    <property type="nucleotide sequence ID" value="XM_047989823.1"/>
</dbReference>
<sequence>MVAAEQPHTTPLSAGEFSKRPFDFVVVGGGTAGLAVASRLAAAEPSLSVAVLEAGGVSHGEDDIDIPAFYGRALGGRHDWRFETEPQVGLGGRTLPWPRGKVLGGTSALNFMTWNRASRDDYDAWEALGNAGWGWNGLLPFFKKSETFHAPSKKLEQEYDVTHDISSFGTSGPIQVSYSTDYSPSHRTWHQTLNALGVKTNPAHVAGSNVGVWTNVNAVDPRTASRCYSTSYCSSPAPNLHILTEATAQEVVLDNSSGAYVATGVRFTHRGEEHVVSATREVILSAGSVKSPQLLELSGIGNPAVLDKAGIPLKVDSPQVGENLQDHLMLAMIFEVDPALENPDQLKTDTSLAEKAMDKYLRDRNGPLTVLPCSIAYVPLKKLASAEYLASLSTKAAKLSTGDADKRAILHNRLDGTANLGQIEFIFDLGNWSTFFKGEDGKQYGTMLQILQYPFSVGSIHIRPGRSGAPTAEDKPSIDPAYYAGENGSLDVKVMKECVRFAKSITTTAPLAGIIRQPVSPDASTLESETKLQEWIVRNTVTDWHPVGTCGMGGRKGIKGGVVDERLRVYGVRGLRVVDASIMPLQISAHLQATVYAIAEKGAHMILEDLKA</sequence>
<keyword evidence="5" id="KW-0560">Oxidoreductase</keyword>
<dbReference type="InterPro" id="IPR036188">
    <property type="entry name" value="FAD/NAD-bd_sf"/>
</dbReference>
<dbReference type="Pfam" id="PF00732">
    <property type="entry name" value="GMC_oxred_N"/>
    <property type="match status" value="1"/>
</dbReference>
<dbReference type="KEGG" id="ptkz:JDV02_008243"/>
<evidence type="ECO:0000256" key="4">
    <source>
        <dbReference type="ARBA" id="ARBA00022827"/>
    </source>
</evidence>
<organism evidence="11 12">
    <name type="scientific">Purpureocillium takamizusanense</name>
    <dbReference type="NCBI Taxonomy" id="2060973"/>
    <lineage>
        <taxon>Eukaryota</taxon>
        <taxon>Fungi</taxon>
        <taxon>Dikarya</taxon>
        <taxon>Ascomycota</taxon>
        <taxon>Pezizomycotina</taxon>
        <taxon>Sordariomycetes</taxon>
        <taxon>Hypocreomycetidae</taxon>
        <taxon>Hypocreales</taxon>
        <taxon>Ophiocordycipitaceae</taxon>
        <taxon>Purpureocillium</taxon>
    </lineage>
</organism>
<evidence type="ECO:0000313" key="12">
    <source>
        <dbReference type="Proteomes" id="UP000829364"/>
    </source>
</evidence>
<dbReference type="GeneID" id="72070191"/>
<evidence type="ECO:0000256" key="2">
    <source>
        <dbReference type="ARBA" id="ARBA00010790"/>
    </source>
</evidence>
<dbReference type="SUPFAM" id="SSF54373">
    <property type="entry name" value="FAD-linked reductases, C-terminal domain"/>
    <property type="match status" value="1"/>
</dbReference>
<feature type="domain" description="Glucose-methanol-choline oxidoreductase N-terminal" evidence="9">
    <location>
        <begin position="100"/>
        <end position="123"/>
    </location>
</feature>
<dbReference type="Pfam" id="PF05199">
    <property type="entry name" value="GMC_oxred_C"/>
    <property type="match status" value="1"/>
</dbReference>
<dbReference type="PROSITE" id="PS00623">
    <property type="entry name" value="GMC_OXRED_1"/>
    <property type="match status" value="1"/>
</dbReference>
<dbReference type="SUPFAM" id="SSF51905">
    <property type="entry name" value="FAD/NAD(P)-binding domain"/>
    <property type="match status" value="1"/>
</dbReference>
<dbReference type="InterPro" id="IPR000172">
    <property type="entry name" value="GMC_OxRdtase_N"/>
</dbReference>